<keyword evidence="1" id="KW-0472">Membrane</keyword>
<dbReference type="Proteomes" id="UP000787672">
    <property type="component" value="Unassembled WGS sequence"/>
</dbReference>
<evidence type="ECO:0000313" key="3">
    <source>
        <dbReference type="Proteomes" id="UP000787672"/>
    </source>
</evidence>
<reference evidence="2 3" key="1">
    <citation type="submission" date="2021-06" db="EMBL/GenBank/DDBJ databases">
        <authorList>
            <person name="Sun Q."/>
            <person name="Li D."/>
        </authorList>
    </citation>
    <scope>NUCLEOTIDE SEQUENCE [LARGE SCALE GENOMIC DNA]</scope>
    <source>
        <strain evidence="2 3">MSJ-2</strain>
    </source>
</reference>
<organism evidence="2 3">
    <name type="scientific">Dysosmobacter acutus</name>
    <dbReference type="NCBI Taxonomy" id="2841504"/>
    <lineage>
        <taxon>Bacteria</taxon>
        <taxon>Bacillati</taxon>
        <taxon>Bacillota</taxon>
        <taxon>Clostridia</taxon>
        <taxon>Eubacteriales</taxon>
        <taxon>Oscillospiraceae</taxon>
        <taxon>Dysosmobacter</taxon>
    </lineage>
</organism>
<feature type="transmembrane region" description="Helical" evidence="1">
    <location>
        <begin position="25"/>
        <end position="44"/>
    </location>
</feature>
<dbReference type="EMBL" id="JAHLQN010000001">
    <property type="protein sequence ID" value="MBU5627573.1"/>
    <property type="molecule type" value="Genomic_DNA"/>
</dbReference>
<evidence type="ECO:0000313" key="2">
    <source>
        <dbReference type="EMBL" id="MBU5627573.1"/>
    </source>
</evidence>
<evidence type="ECO:0000256" key="1">
    <source>
        <dbReference type="SAM" id="Phobius"/>
    </source>
</evidence>
<keyword evidence="1" id="KW-0812">Transmembrane</keyword>
<gene>
    <name evidence="2" type="ORF">KQI82_11695</name>
</gene>
<keyword evidence="3" id="KW-1185">Reference proteome</keyword>
<sequence length="47" mass="4919">MRGLRLELLGIGVILLGIALSTNNFFAILGGVLGFGLIVAGCFLKEK</sequence>
<comment type="caution">
    <text evidence="2">The sequence shown here is derived from an EMBL/GenBank/DDBJ whole genome shotgun (WGS) entry which is preliminary data.</text>
</comment>
<evidence type="ECO:0008006" key="4">
    <source>
        <dbReference type="Google" id="ProtNLM"/>
    </source>
</evidence>
<keyword evidence="1" id="KW-1133">Transmembrane helix</keyword>
<proteinExistence type="predicted"/>
<protein>
    <recommendedName>
        <fullName evidence="4">DUF2892 domain-containing protein</fullName>
    </recommendedName>
</protein>
<accession>A0ABS6FBA8</accession>
<dbReference type="RefSeq" id="WP_216632924.1">
    <property type="nucleotide sequence ID" value="NZ_JAHLQN010000001.1"/>
</dbReference>
<name>A0ABS6FBA8_9FIRM</name>